<dbReference type="AlphaFoldDB" id="A0A226EFH8"/>
<dbReference type="PANTHER" id="PTHR33053">
    <property type="entry name" value="PROTEIN, PUTATIVE-RELATED"/>
    <property type="match status" value="1"/>
</dbReference>
<keyword evidence="3" id="KW-1185">Reference proteome</keyword>
<protein>
    <submittedName>
        <fullName evidence="2">Uncharacterized protein</fullName>
    </submittedName>
</protein>
<dbReference type="Proteomes" id="UP000198287">
    <property type="component" value="Unassembled WGS sequence"/>
</dbReference>
<sequence length="692" mass="77271">MASGKKFSVVNFPKEKKVAVVATVWLNQSLTKCAWPIGPGCEDKLKTCANPESNWPKFPCRHLKFAYSLDQATRYCEQARVTDNIVSSGAEGGIIGPVVSRKKKTEKALPRVPGSDSSGSSSGEDNINLPSTRNVEFISTEGNEEMTNEDEDEFSSPANHNNSNAAADNDINVQETADLAVLEVPSYAFTLISLLEGLKTEFHNSQEIIIPGERIDNPPLPLLLLEDLENFNKWLGVSNNIEKLANKLKDLGGNTPEEITKRILSEIISTQLARVLSLTGTGVHAKAVTVRSSKKAETFSDADIEKVIKGWLKNSKPRDISQRKKNETRVASDGSCQPTTTFPAKPGSFSEVSSLDGMCNSNEVDDDGNITLSSDFSDEASIEVNETVTPLDLSLREWVLQHNIKHAALRDLLKIMNNAGHKFPNDPRTLMRTPKCIQVTQEFLKEFIDECKRLELGGFWFNNIKYEFRISKLLADAPARSFIKSSRNHNSYHGCEKCTEDGEYFGRVVYPSVNYSKRSDEDFKNQIDSLHHTSTSIFNELDFGMVSQVPLDYLHLVCLGVRLPRSVVHVDNFKGSEFRSFILYTGAGALVDIIPRREYKNFLRLHCAMFILLSKKADNLEWNGVAESLLKEILNEGCPEKSDRMLSSTLQEFHVQNSIRISQGGQNRNANRLHGQPPNSILLEHSMHIGEF</sequence>
<gene>
    <name evidence="2" type="ORF">Fcan01_09973</name>
</gene>
<evidence type="ECO:0000256" key="1">
    <source>
        <dbReference type="SAM" id="MobiDB-lite"/>
    </source>
</evidence>
<feature type="region of interest" description="Disordered" evidence="1">
    <location>
        <begin position="318"/>
        <end position="347"/>
    </location>
</feature>
<proteinExistence type="predicted"/>
<feature type="compositionally biased region" description="Acidic residues" evidence="1">
    <location>
        <begin position="142"/>
        <end position="154"/>
    </location>
</feature>
<name>A0A226EFH8_FOLCA</name>
<organism evidence="2 3">
    <name type="scientific">Folsomia candida</name>
    <name type="common">Springtail</name>
    <dbReference type="NCBI Taxonomy" id="158441"/>
    <lineage>
        <taxon>Eukaryota</taxon>
        <taxon>Metazoa</taxon>
        <taxon>Ecdysozoa</taxon>
        <taxon>Arthropoda</taxon>
        <taxon>Hexapoda</taxon>
        <taxon>Collembola</taxon>
        <taxon>Entomobryomorpha</taxon>
        <taxon>Isotomoidea</taxon>
        <taxon>Isotomidae</taxon>
        <taxon>Proisotominae</taxon>
        <taxon>Folsomia</taxon>
    </lineage>
</organism>
<dbReference type="EMBL" id="LNIX01000004">
    <property type="protein sequence ID" value="OXA55436.1"/>
    <property type="molecule type" value="Genomic_DNA"/>
</dbReference>
<dbReference type="OMA" id="YEFRISK"/>
<dbReference type="PANTHER" id="PTHR33053:SF9">
    <property type="entry name" value="AGAP000105-PA"/>
    <property type="match status" value="1"/>
</dbReference>
<feature type="compositionally biased region" description="Low complexity" evidence="1">
    <location>
        <begin position="114"/>
        <end position="123"/>
    </location>
</feature>
<feature type="compositionally biased region" description="Low complexity" evidence="1">
    <location>
        <begin position="158"/>
        <end position="167"/>
    </location>
</feature>
<accession>A0A226EFH8</accession>
<reference evidence="2 3" key="1">
    <citation type="submission" date="2015-12" db="EMBL/GenBank/DDBJ databases">
        <title>The genome of Folsomia candida.</title>
        <authorList>
            <person name="Faddeeva A."/>
            <person name="Derks M.F."/>
            <person name="Anvar Y."/>
            <person name="Smit S."/>
            <person name="Van Straalen N."/>
            <person name="Roelofs D."/>
        </authorList>
    </citation>
    <scope>NUCLEOTIDE SEQUENCE [LARGE SCALE GENOMIC DNA]</scope>
    <source>
        <strain evidence="2 3">VU population</strain>
        <tissue evidence="2">Whole body</tissue>
    </source>
</reference>
<comment type="caution">
    <text evidence="2">The sequence shown here is derived from an EMBL/GenBank/DDBJ whole genome shotgun (WGS) entry which is preliminary data.</text>
</comment>
<feature type="region of interest" description="Disordered" evidence="1">
    <location>
        <begin position="101"/>
        <end position="167"/>
    </location>
</feature>
<evidence type="ECO:0000313" key="3">
    <source>
        <dbReference type="Proteomes" id="UP000198287"/>
    </source>
</evidence>
<feature type="compositionally biased region" description="Polar residues" evidence="1">
    <location>
        <begin position="124"/>
        <end position="134"/>
    </location>
</feature>
<dbReference type="OrthoDB" id="8007085at2759"/>
<feature type="compositionally biased region" description="Basic and acidic residues" evidence="1">
    <location>
        <begin position="318"/>
        <end position="330"/>
    </location>
</feature>
<evidence type="ECO:0000313" key="2">
    <source>
        <dbReference type="EMBL" id="OXA55436.1"/>
    </source>
</evidence>